<evidence type="ECO:0000256" key="2">
    <source>
        <dbReference type="ARBA" id="ARBA00022566"/>
    </source>
</evidence>
<accession>A0AAJ3NQ21</accession>
<keyword evidence="1" id="KW-0678">Repressor</keyword>
<dbReference type="SUPFAM" id="SSF51206">
    <property type="entry name" value="cAMP-binding domain-like"/>
    <property type="match status" value="1"/>
</dbReference>
<dbReference type="PROSITE" id="PS51063">
    <property type="entry name" value="HTH_CRP_2"/>
    <property type="match status" value="1"/>
</dbReference>
<keyword evidence="7" id="KW-0010">Activator</keyword>
<dbReference type="GO" id="GO:0003677">
    <property type="term" value="F:DNA binding"/>
    <property type="evidence" value="ECO:0007669"/>
    <property type="project" value="UniProtKB-KW"/>
</dbReference>
<name>A0AAJ3NQ21_9MYCO</name>
<dbReference type="EMBL" id="LQPR01000026">
    <property type="protein sequence ID" value="ORW72023.1"/>
    <property type="molecule type" value="Genomic_DNA"/>
</dbReference>
<evidence type="ECO:0000256" key="7">
    <source>
        <dbReference type="ARBA" id="ARBA00023159"/>
    </source>
</evidence>
<dbReference type="InterPro" id="IPR050397">
    <property type="entry name" value="Env_Response_Regulators"/>
</dbReference>
<evidence type="ECO:0000256" key="5">
    <source>
        <dbReference type="ARBA" id="ARBA00023125"/>
    </source>
</evidence>
<dbReference type="GO" id="GO:0030552">
    <property type="term" value="F:cAMP binding"/>
    <property type="evidence" value="ECO:0007669"/>
    <property type="project" value="UniProtKB-KW"/>
</dbReference>
<dbReference type="RefSeq" id="WP_085255618.1">
    <property type="nucleotide sequence ID" value="NZ_AP022573.1"/>
</dbReference>
<dbReference type="PANTHER" id="PTHR24567">
    <property type="entry name" value="CRP FAMILY TRANSCRIPTIONAL REGULATORY PROTEIN"/>
    <property type="match status" value="1"/>
</dbReference>
<keyword evidence="8" id="KW-0804">Transcription</keyword>
<evidence type="ECO:0000256" key="4">
    <source>
        <dbReference type="ARBA" id="ARBA00023015"/>
    </source>
</evidence>
<dbReference type="FunFam" id="2.60.120.10:FF:000003">
    <property type="entry name" value="Crp/Fnr family transcriptional regulator"/>
    <property type="match status" value="1"/>
</dbReference>
<dbReference type="GO" id="GO:0003700">
    <property type="term" value="F:DNA-binding transcription factor activity"/>
    <property type="evidence" value="ECO:0007669"/>
    <property type="project" value="UniProtKB-ARBA"/>
</dbReference>
<dbReference type="InterPro" id="IPR018488">
    <property type="entry name" value="cNMP-bd_CS"/>
</dbReference>
<dbReference type="Proteomes" id="UP000193387">
    <property type="component" value="Unassembled WGS sequence"/>
</dbReference>
<dbReference type="GO" id="GO:0005829">
    <property type="term" value="C:cytosol"/>
    <property type="evidence" value="ECO:0007669"/>
    <property type="project" value="TreeGrafter"/>
</dbReference>
<dbReference type="FunFam" id="1.10.10.10:FF:000019">
    <property type="entry name" value="Crp/Fnr family transcriptional regulator"/>
    <property type="match status" value="1"/>
</dbReference>
<evidence type="ECO:0000256" key="3">
    <source>
        <dbReference type="ARBA" id="ARBA00022741"/>
    </source>
</evidence>
<dbReference type="SMART" id="SM00419">
    <property type="entry name" value="HTH_CRP"/>
    <property type="match status" value="1"/>
</dbReference>
<feature type="domain" description="Cyclic nucleotide-binding" evidence="12">
    <location>
        <begin position="12"/>
        <end position="120"/>
    </location>
</feature>
<dbReference type="AlphaFoldDB" id="A0AAJ3NQ21"/>
<dbReference type="Pfam" id="PF13545">
    <property type="entry name" value="HTH_Crp_2"/>
    <property type="match status" value="1"/>
</dbReference>
<dbReference type="InterPro" id="IPR036390">
    <property type="entry name" value="WH_DNA-bd_sf"/>
</dbReference>
<evidence type="ECO:0000256" key="8">
    <source>
        <dbReference type="ARBA" id="ARBA00023163"/>
    </source>
</evidence>
<proteinExistence type="predicted"/>
<dbReference type="InterPro" id="IPR012318">
    <property type="entry name" value="HTH_CRP"/>
</dbReference>
<reference evidence="14 15" key="1">
    <citation type="submission" date="2016-01" db="EMBL/GenBank/DDBJ databases">
        <title>The new phylogeny of the genus Mycobacterium.</title>
        <authorList>
            <person name="Tarcisio F."/>
            <person name="Conor M."/>
            <person name="Antonella G."/>
            <person name="Elisabetta G."/>
            <person name="Giulia F.S."/>
            <person name="Sara T."/>
            <person name="Anna F."/>
            <person name="Clotilde B."/>
            <person name="Roberto B."/>
            <person name="Veronica D.S."/>
            <person name="Fabio R."/>
            <person name="Monica P."/>
            <person name="Olivier J."/>
            <person name="Enrico T."/>
            <person name="Nicola S."/>
        </authorList>
    </citation>
    <scope>NUCLEOTIDE SEQUENCE [LARGE SCALE GENOMIC DNA]</scope>
    <source>
        <strain evidence="14 15">DSM 44616</strain>
    </source>
</reference>
<keyword evidence="5" id="KW-0238">DNA-binding</keyword>
<dbReference type="CDD" id="cd00038">
    <property type="entry name" value="CAP_ED"/>
    <property type="match status" value="1"/>
</dbReference>
<evidence type="ECO:0000256" key="10">
    <source>
        <dbReference type="ARBA" id="ARBA00033082"/>
    </source>
</evidence>
<comment type="caution">
    <text evidence="14">The sequence shown here is derived from an EMBL/GenBank/DDBJ whole genome shotgun (WGS) entry which is preliminary data.</text>
</comment>
<dbReference type="Gene3D" id="1.10.10.10">
    <property type="entry name" value="Winged helix-like DNA-binding domain superfamily/Winged helix DNA-binding domain"/>
    <property type="match status" value="1"/>
</dbReference>
<keyword evidence="15" id="KW-1185">Reference proteome</keyword>
<sequence>MFQGVDSAVAAIAKRLQPIDFERRSTVFDQGEPADRLYIIISGKVKIGHRAPDGREHLLAIMGPPEMFGELSILDPGPRTASATALTEVRAVAMDHDMVRGWMADRPEVAEQLLRVMARRLRRADCKLTDQISTDVRGRVAKQLLLLAQQFGTREGDALRVVHDLTQEEMAQLVGASREATNQALSAFVARGWIELESHNFLILDAERLAHRAR</sequence>
<evidence type="ECO:0000313" key="14">
    <source>
        <dbReference type="EMBL" id="ORW72023.1"/>
    </source>
</evidence>
<evidence type="ECO:0000256" key="1">
    <source>
        <dbReference type="ARBA" id="ARBA00022491"/>
    </source>
</evidence>
<dbReference type="InterPro" id="IPR036388">
    <property type="entry name" value="WH-like_DNA-bd_sf"/>
</dbReference>
<evidence type="ECO:0000256" key="9">
    <source>
        <dbReference type="ARBA" id="ARBA00029868"/>
    </source>
</evidence>
<evidence type="ECO:0000256" key="6">
    <source>
        <dbReference type="ARBA" id="ARBA00023149"/>
    </source>
</evidence>
<evidence type="ECO:0000259" key="12">
    <source>
        <dbReference type="PROSITE" id="PS50042"/>
    </source>
</evidence>
<dbReference type="GO" id="GO:0045892">
    <property type="term" value="P:negative regulation of DNA-templated transcription"/>
    <property type="evidence" value="ECO:0007669"/>
    <property type="project" value="UniProtKB-ARBA"/>
</dbReference>
<dbReference type="GO" id="GO:0045893">
    <property type="term" value="P:positive regulation of DNA-templated transcription"/>
    <property type="evidence" value="ECO:0007669"/>
    <property type="project" value="UniProtKB-ARBA"/>
</dbReference>
<evidence type="ECO:0000256" key="11">
    <source>
        <dbReference type="ARBA" id="ARBA00068047"/>
    </source>
</evidence>
<organism evidence="14 15">
    <name type="scientific">Mycobacterium saskatchewanense</name>
    <dbReference type="NCBI Taxonomy" id="220927"/>
    <lineage>
        <taxon>Bacteria</taxon>
        <taxon>Bacillati</taxon>
        <taxon>Actinomycetota</taxon>
        <taxon>Actinomycetes</taxon>
        <taxon>Mycobacteriales</taxon>
        <taxon>Mycobacteriaceae</taxon>
        <taxon>Mycobacterium</taxon>
        <taxon>Mycobacterium simiae complex</taxon>
    </lineage>
</organism>
<keyword evidence="6" id="KW-0114">cAMP</keyword>
<evidence type="ECO:0000313" key="15">
    <source>
        <dbReference type="Proteomes" id="UP000193387"/>
    </source>
</evidence>
<dbReference type="SMART" id="SM00100">
    <property type="entry name" value="cNMP"/>
    <property type="match status" value="1"/>
</dbReference>
<protein>
    <recommendedName>
        <fullName evidence="11">CRP-like cAMP-activated global transcriptional regulator</fullName>
    </recommendedName>
    <alternativeName>
        <fullName evidence="10">cAMP receptor protein</fullName>
    </alternativeName>
    <alternativeName>
        <fullName evidence="9">cAMP regulatory protein</fullName>
    </alternativeName>
</protein>
<dbReference type="InterPro" id="IPR018490">
    <property type="entry name" value="cNMP-bd_dom_sf"/>
</dbReference>
<dbReference type="InterPro" id="IPR014710">
    <property type="entry name" value="RmlC-like_jellyroll"/>
</dbReference>
<dbReference type="PANTHER" id="PTHR24567:SF74">
    <property type="entry name" value="HTH-TYPE TRANSCRIPTIONAL REGULATOR ARCR"/>
    <property type="match status" value="1"/>
</dbReference>
<keyword evidence="4" id="KW-0805">Transcription regulation</keyword>
<dbReference type="Gene3D" id="2.60.120.10">
    <property type="entry name" value="Jelly Rolls"/>
    <property type="match status" value="1"/>
</dbReference>
<keyword evidence="2" id="KW-0116">cAMP-binding</keyword>
<dbReference type="PROSITE" id="PS50042">
    <property type="entry name" value="CNMP_BINDING_3"/>
    <property type="match status" value="1"/>
</dbReference>
<dbReference type="InterPro" id="IPR000595">
    <property type="entry name" value="cNMP-bd_dom"/>
</dbReference>
<keyword evidence="3" id="KW-0547">Nucleotide-binding</keyword>
<dbReference type="Pfam" id="PF00027">
    <property type="entry name" value="cNMP_binding"/>
    <property type="match status" value="1"/>
</dbReference>
<evidence type="ECO:0000259" key="13">
    <source>
        <dbReference type="PROSITE" id="PS51063"/>
    </source>
</evidence>
<dbReference type="SUPFAM" id="SSF46785">
    <property type="entry name" value="Winged helix' DNA-binding domain"/>
    <property type="match status" value="1"/>
</dbReference>
<dbReference type="PROSITE" id="PS00889">
    <property type="entry name" value="CNMP_BINDING_2"/>
    <property type="match status" value="1"/>
</dbReference>
<feature type="domain" description="HTH crp-type" evidence="13">
    <location>
        <begin position="134"/>
        <end position="207"/>
    </location>
</feature>
<gene>
    <name evidence="14" type="ORF">AWC23_12030</name>
</gene>